<evidence type="ECO:0000313" key="1">
    <source>
        <dbReference type="EMBL" id="KAL1236160.1"/>
    </source>
</evidence>
<sequence length="100" mass="11386">MLGNEKCHRQLIWTILLKGNGSTSGRLTRRRQMVDKANDQCGYTLVWSTDGHVYFGKAQLELNYAWQEMARNGTHVPVTQPSSLCEASSSGNEYICTYRR</sequence>
<gene>
    <name evidence="1" type="ORF">TSPI_06943</name>
</gene>
<proteinExistence type="predicted"/>
<dbReference type="Proteomes" id="UP001558632">
    <property type="component" value="Unassembled WGS sequence"/>
</dbReference>
<accession>A0ABR3KE47</accession>
<protein>
    <submittedName>
        <fullName evidence="1">Uncharacterized protein</fullName>
    </submittedName>
</protein>
<organism evidence="1 2">
    <name type="scientific">Trichinella spiralis</name>
    <name type="common">Trichina worm</name>
    <dbReference type="NCBI Taxonomy" id="6334"/>
    <lineage>
        <taxon>Eukaryota</taxon>
        <taxon>Metazoa</taxon>
        <taxon>Ecdysozoa</taxon>
        <taxon>Nematoda</taxon>
        <taxon>Enoplea</taxon>
        <taxon>Dorylaimia</taxon>
        <taxon>Trichinellida</taxon>
        <taxon>Trichinellidae</taxon>
        <taxon>Trichinella</taxon>
    </lineage>
</organism>
<dbReference type="EMBL" id="JBEUSY010000369">
    <property type="protein sequence ID" value="KAL1236160.1"/>
    <property type="molecule type" value="Genomic_DNA"/>
</dbReference>
<reference evidence="1 2" key="1">
    <citation type="submission" date="2024-07" db="EMBL/GenBank/DDBJ databases">
        <title>Enhanced genomic and transcriptomic resources for Trichinella pseudospiralis and T. spiralis underpin the discovery of pronounced molecular differences between stages and species.</title>
        <authorList>
            <person name="Pasi K.K."/>
            <person name="La Rosa G."/>
            <person name="Gomez-Morales M.A."/>
            <person name="Tosini F."/>
            <person name="Sumanam S."/>
            <person name="Young N.D."/>
            <person name="Chang B.C."/>
            <person name="Robin G.B."/>
        </authorList>
    </citation>
    <scope>NUCLEOTIDE SEQUENCE [LARGE SCALE GENOMIC DNA]</scope>
    <source>
        <strain evidence="1">ISS534</strain>
    </source>
</reference>
<evidence type="ECO:0000313" key="2">
    <source>
        <dbReference type="Proteomes" id="UP001558632"/>
    </source>
</evidence>
<keyword evidence="2" id="KW-1185">Reference proteome</keyword>
<name>A0ABR3KE47_TRISP</name>
<comment type="caution">
    <text evidence="1">The sequence shown here is derived from an EMBL/GenBank/DDBJ whole genome shotgun (WGS) entry which is preliminary data.</text>
</comment>